<accession>A0A511X533</accession>
<protein>
    <recommendedName>
        <fullName evidence="1">Transposase IS66 C-terminal domain-containing protein</fullName>
    </recommendedName>
</protein>
<evidence type="ECO:0000313" key="3">
    <source>
        <dbReference type="Proteomes" id="UP000321400"/>
    </source>
</evidence>
<proteinExistence type="predicted"/>
<sequence>MGRKAWYFSTSTDGSLSSAITYSIIQTAKVNGLDAFKYLTYLFEQMPNTEKFMDESVIKTFHPWNPDVQVKCQ</sequence>
<dbReference type="AlphaFoldDB" id="A0A511X533"/>
<dbReference type="InterPro" id="IPR039552">
    <property type="entry name" value="IS66_C"/>
</dbReference>
<comment type="caution">
    <text evidence="2">The sequence shown here is derived from an EMBL/GenBank/DDBJ whole genome shotgun (WGS) entry which is preliminary data.</text>
</comment>
<evidence type="ECO:0000313" key="2">
    <source>
        <dbReference type="EMBL" id="GEN58058.1"/>
    </source>
</evidence>
<name>A0A511X533_9BACI</name>
<keyword evidence="3" id="KW-1185">Reference proteome</keyword>
<dbReference type="Proteomes" id="UP000321400">
    <property type="component" value="Unassembled WGS sequence"/>
</dbReference>
<evidence type="ECO:0000259" key="1">
    <source>
        <dbReference type="Pfam" id="PF13817"/>
    </source>
</evidence>
<organism evidence="2 3">
    <name type="scientific">Halolactibacillus alkaliphilus</name>
    <dbReference type="NCBI Taxonomy" id="442899"/>
    <lineage>
        <taxon>Bacteria</taxon>
        <taxon>Bacillati</taxon>
        <taxon>Bacillota</taxon>
        <taxon>Bacilli</taxon>
        <taxon>Bacillales</taxon>
        <taxon>Bacillaceae</taxon>
        <taxon>Halolactibacillus</taxon>
    </lineage>
</organism>
<gene>
    <name evidence="2" type="ORF">HAL01_25220</name>
</gene>
<dbReference type="Pfam" id="PF13817">
    <property type="entry name" value="DDE_Tnp_IS66_C"/>
    <property type="match status" value="1"/>
</dbReference>
<reference evidence="2 3" key="1">
    <citation type="submission" date="2019-07" db="EMBL/GenBank/DDBJ databases">
        <title>Whole genome shotgun sequence of Halolactibacillus alkaliphilus NBRC 103919.</title>
        <authorList>
            <person name="Hosoyama A."/>
            <person name="Uohara A."/>
            <person name="Ohji S."/>
            <person name="Ichikawa N."/>
        </authorList>
    </citation>
    <scope>NUCLEOTIDE SEQUENCE [LARGE SCALE GENOMIC DNA]</scope>
    <source>
        <strain evidence="2 3">NBRC 103919</strain>
    </source>
</reference>
<feature type="domain" description="Transposase IS66 C-terminal" evidence="1">
    <location>
        <begin position="23"/>
        <end position="64"/>
    </location>
</feature>
<dbReference type="EMBL" id="BJYE01000063">
    <property type="protein sequence ID" value="GEN58058.1"/>
    <property type="molecule type" value="Genomic_DNA"/>
</dbReference>